<keyword evidence="15" id="KW-1185">Reference proteome</keyword>
<reference evidence="14 15" key="1">
    <citation type="submission" date="2020-06" db="EMBL/GenBank/DDBJ databases">
        <title>Actinomadura xiongansis sp. nov., isolated from soil of Baiyangdian.</title>
        <authorList>
            <person name="Zhang X."/>
        </authorList>
    </citation>
    <scope>NUCLEOTIDE SEQUENCE [LARGE SCALE GENOMIC DNA]</scope>
    <source>
        <strain evidence="14 15">HBUM206468</strain>
    </source>
</reference>
<feature type="transmembrane region" description="Helical" evidence="10">
    <location>
        <begin position="111"/>
        <end position="127"/>
    </location>
</feature>
<feature type="region of interest" description="Disordered" evidence="9">
    <location>
        <begin position="326"/>
        <end position="365"/>
    </location>
</feature>
<dbReference type="GO" id="GO:0016301">
    <property type="term" value="F:kinase activity"/>
    <property type="evidence" value="ECO:0007669"/>
    <property type="project" value="UniProtKB-KW"/>
</dbReference>
<evidence type="ECO:0000256" key="6">
    <source>
        <dbReference type="ARBA" id="ARBA00022777"/>
    </source>
</evidence>
<feature type="compositionally biased region" description="Gly residues" evidence="9">
    <location>
        <begin position="332"/>
        <end position="364"/>
    </location>
</feature>
<evidence type="ECO:0000256" key="2">
    <source>
        <dbReference type="ARBA" id="ARBA00012438"/>
    </source>
</evidence>
<keyword evidence="8" id="KW-0902">Two-component regulatory system</keyword>
<evidence type="ECO:0000259" key="11">
    <source>
        <dbReference type="Pfam" id="PF02518"/>
    </source>
</evidence>
<dbReference type="Pfam" id="PF02518">
    <property type="entry name" value="HATPase_c"/>
    <property type="match status" value="1"/>
</dbReference>
<dbReference type="RefSeq" id="WP_187245814.1">
    <property type="nucleotide sequence ID" value="NZ_BAAAOK010000035.1"/>
</dbReference>
<dbReference type="InterPro" id="IPR011712">
    <property type="entry name" value="Sig_transdc_His_kin_sub3_dim/P"/>
</dbReference>
<keyword evidence="6 14" id="KW-0418">Kinase</keyword>
<dbReference type="CDD" id="cd16917">
    <property type="entry name" value="HATPase_UhpB-NarQ-NarX-like"/>
    <property type="match status" value="1"/>
</dbReference>
<keyword evidence="7" id="KW-0067">ATP-binding</keyword>
<evidence type="ECO:0000259" key="13">
    <source>
        <dbReference type="Pfam" id="PF23539"/>
    </source>
</evidence>
<dbReference type="EMBL" id="JABVEC010000021">
    <property type="protein sequence ID" value="MBC6468766.1"/>
    <property type="molecule type" value="Genomic_DNA"/>
</dbReference>
<name>A0ABR7LV92_9ACTN</name>
<keyword evidence="5" id="KW-0547">Nucleotide-binding</keyword>
<sequence>MGSVTAYAQRLAKRAQGLPPLAVDAVIVIVCWINTVLQAGIDEQLEWWVPLAATANSVPLLWRRRYPFEITMIIGVSTTWLSVVGMLGDLPPAQLVATYTFAALCPPVERVIAMAGTVVGFSISILIPEDKVLNLGPVAIAFAVAYALGTAARARRDRIAMLEERARRLGEEQSAAAARERQRIAREMHDIIAHSMSMIVIQAEAGPLAVRSDPDKAEQVFDTISASAREALTQLRRTLGVLRSEEPTRRPQPGLDALPALVEDVRRTGLAVTLEEDGDARQVPPDLAATVYRIVQESLTNTVKHAAASTAWVRLTWRHDALRLEVGDDGHGAGGETGQGGNGQGGNGPSGNGQGGNGPGGNGLVGMRERVAVAGGELTFGPGPDGVGFRVVAGLPLN</sequence>
<dbReference type="InterPro" id="IPR036890">
    <property type="entry name" value="HATPase_C_sf"/>
</dbReference>
<evidence type="ECO:0000256" key="1">
    <source>
        <dbReference type="ARBA" id="ARBA00000085"/>
    </source>
</evidence>
<organism evidence="14 15">
    <name type="scientific">Actinomadura alba</name>
    <dbReference type="NCBI Taxonomy" id="406431"/>
    <lineage>
        <taxon>Bacteria</taxon>
        <taxon>Bacillati</taxon>
        <taxon>Actinomycetota</taxon>
        <taxon>Actinomycetes</taxon>
        <taxon>Streptosporangiales</taxon>
        <taxon>Thermomonosporaceae</taxon>
        <taxon>Actinomadura</taxon>
    </lineage>
</organism>
<proteinExistence type="predicted"/>
<keyword evidence="4" id="KW-0808">Transferase</keyword>
<dbReference type="InterPro" id="IPR055558">
    <property type="entry name" value="DUF7134"/>
</dbReference>
<dbReference type="Proteomes" id="UP000805614">
    <property type="component" value="Unassembled WGS sequence"/>
</dbReference>
<feature type="domain" description="Signal transduction histidine kinase subgroup 3 dimerisation and phosphoacceptor" evidence="12">
    <location>
        <begin position="180"/>
        <end position="245"/>
    </location>
</feature>
<evidence type="ECO:0000256" key="7">
    <source>
        <dbReference type="ARBA" id="ARBA00022840"/>
    </source>
</evidence>
<dbReference type="Gene3D" id="3.30.565.10">
    <property type="entry name" value="Histidine kinase-like ATPase, C-terminal domain"/>
    <property type="match status" value="1"/>
</dbReference>
<feature type="transmembrane region" description="Helical" evidence="10">
    <location>
        <begin position="133"/>
        <end position="152"/>
    </location>
</feature>
<dbReference type="Pfam" id="PF23539">
    <property type="entry name" value="DUF7134"/>
    <property type="match status" value="1"/>
</dbReference>
<evidence type="ECO:0000313" key="15">
    <source>
        <dbReference type="Proteomes" id="UP000805614"/>
    </source>
</evidence>
<evidence type="ECO:0000256" key="10">
    <source>
        <dbReference type="SAM" id="Phobius"/>
    </source>
</evidence>
<comment type="caution">
    <text evidence="14">The sequence shown here is derived from an EMBL/GenBank/DDBJ whole genome shotgun (WGS) entry which is preliminary data.</text>
</comment>
<keyword evidence="10" id="KW-1133">Transmembrane helix</keyword>
<protein>
    <recommendedName>
        <fullName evidence="2">histidine kinase</fullName>
        <ecNumber evidence="2">2.7.13.3</ecNumber>
    </recommendedName>
</protein>
<feature type="domain" description="Histidine kinase/HSP90-like ATPase" evidence="11">
    <location>
        <begin position="290"/>
        <end position="397"/>
    </location>
</feature>
<evidence type="ECO:0000259" key="12">
    <source>
        <dbReference type="Pfam" id="PF07730"/>
    </source>
</evidence>
<evidence type="ECO:0000256" key="3">
    <source>
        <dbReference type="ARBA" id="ARBA00022553"/>
    </source>
</evidence>
<dbReference type="InterPro" id="IPR050482">
    <property type="entry name" value="Sensor_HK_TwoCompSys"/>
</dbReference>
<keyword evidence="3" id="KW-0597">Phosphoprotein</keyword>
<dbReference type="PANTHER" id="PTHR24421:SF10">
    <property type="entry name" value="NITRATE_NITRITE SENSOR PROTEIN NARQ"/>
    <property type="match status" value="1"/>
</dbReference>
<evidence type="ECO:0000256" key="5">
    <source>
        <dbReference type="ARBA" id="ARBA00022741"/>
    </source>
</evidence>
<feature type="domain" description="DUF7134" evidence="13">
    <location>
        <begin position="20"/>
        <end position="156"/>
    </location>
</feature>
<gene>
    <name evidence="14" type="ORF">HKK74_25185</name>
</gene>
<accession>A0ABR7LV92</accession>
<dbReference type="Gene3D" id="1.20.5.1930">
    <property type="match status" value="1"/>
</dbReference>
<keyword evidence="10" id="KW-0812">Transmembrane</keyword>
<dbReference type="EC" id="2.7.13.3" evidence="2"/>
<evidence type="ECO:0000313" key="14">
    <source>
        <dbReference type="EMBL" id="MBC6468766.1"/>
    </source>
</evidence>
<dbReference type="InterPro" id="IPR003594">
    <property type="entry name" value="HATPase_dom"/>
</dbReference>
<keyword evidence="10" id="KW-0472">Membrane</keyword>
<evidence type="ECO:0000256" key="4">
    <source>
        <dbReference type="ARBA" id="ARBA00022679"/>
    </source>
</evidence>
<comment type="catalytic activity">
    <reaction evidence="1">
        <text>ATP + protein L-histidine = ADP + protein N-phospho-L-histidine.</text>
        <dbReference type="EC" id="2.7.13.3"/>
    </reaction>
</comment>
<dbReference type="Pfam" id="PF07730">
    <property type="entry name" value="HisKA_3"/>
    <property type="match status" value="1"/>
</dbReference>
<dbReference type="SUPFAM" id="SSF55874">
    <property type="entry name" value="ATPase domain of HSP90 chaperone/DNA topoisomerase II/histidine kinase"/>
    <property type="match status" value="1"/>
</dbReference>
<evidence type="ECO:0000256" key="8">
    <source>
        <dbReference type="ARBA" id="ARBA00023012"/>
    </source>
</evidence>
<evidence type="ECO:0000256" key="9">
    <source>
        <dbReference type="SAM" id="MobiDB-lite"/>
    </source>
</evidence>
<dbReference type="PANTHER" id="PTHR24421">
    <property type="entry name" value="NITRATE/NITRITE SENSOR PROTEIN NARX-RELATED"/>
    <property type="match status" value="1"/>
</dbReference>
<feature type="transmembrane region" description="Helical" evidence="10">
    <location>
        <begin position="70"/>
        <end position="90"/>
    </location>
</feature>